<gene>
    <name evidence="7" type="ORF">AUC68_12670</name>
</gene>
<dbReference type="InterPro" id="IPR050438">
    <property type="entry name" value="LMW_PTPase"/>
</dbReference>
<keyword evidence="8" id="KW-1185">Reference proteome</keyword>
<reference evidence="7 8" key="1">
    <citation type="journal article" date="2016" name="Environ. Microbiol.">
        <title>New Methyloceanibacter diversity from North Sea sediments includes methanotroph containing solely the soluble methane monooxygenase.</title>
        <authorList>
            <person name="Vekeman B."/>
            <person name="Kerckhof F.M."/>
            <person name="Cremers G."/>
            <person name="de Vos P."/>
            <person name="Vandamme P."/>
            <person name="Boon N."/>
            <person name="Op den Camp H.J."/>
            <person name="Heylen K."/>
        </authorList>
    </citation>
    <scope>NUCLEOTIDE SEQUENCE [LARGE SCALE GENOMIC DNA]</scope>
    <source>
        <strain evidence="7 8">R-67174</strain>
    </source>
</reference>
<comment type="similarity">
    <text evidence="1">Belongs to the low molecular weight phosphotyrosine protein phosphatase family.</text>
</comment>
<dbReference type="SMART" id="SM00226">
    <property type="entry name" value="LMWPc"/>
    <property type="match status" value="1"/>
</dbReference>
<keyword evidence="4" id="KW-0904">Protein phosphatase</keyword>
<evidence type="ECO:0000256" key="4">
    <source>
        <dbReference type="ARBA" id="ARBA00022912"/>
    </source>
</evidence>
<evidence type="ECO:0000256" key="5">
    <source>
        <dbReference type="PIRSR" id="PIRSR617867-1"/>
    </source>
</evidence>
<dbReference type="InterPro" id="IPR036196">
    <property type="entry name" value="Ptyr_pPase_sf"/>
</dbReference>
<keyword evidence="3" id="KW-0378">Hydrolase</keyword>
<dbReference type="OrthoDB" id="9784339at2"/>
<dbReference type="AlphaFoldDB" id="A0A1E3W644"/>
<evidence type="ECO:0000259" key="6">
    <source>
        <dbReference type="SMART" id="SM00226"/>
    </source>
</evidence>
<dbReference type="SUPFAM" id="SSF52788">
    <property type="entry name" value="Phosphotyrosine protein phosphatases I"/>
    <property type="match status" value="1"/>
</dbReference>
<dbReference type="InterPro" id="IPR017867">
    <property type="entry name" value="Tyr_phospatase_low_mol_wt"/>
</dbReference>
<dbReference type="STRING" id="1774968.AUC68_12670"/>
<dbReference type="EC" id="3.1.3.48" evidence="2"/>
<feature type="domain" description="Phosphotyrosine protein phosphatase I" evidence="6">
    <location>
        <begin position="14"/>
        <end position="162"/>
    </location>
</feature>
<dbReference type="PRINTS" id="PR00719">
    <property type="entry name" value="LMWPTPASE"/>
</dbReference>
<dbReference type="PANTHER" id="PTHR11717">
    <property type="entry name" value="LOW MOLECULAR WEIGHT PROTEIN TYROSINE PHOSPHATASE"/>
    <property type="match status" value="1"/>
</dbReference>
<dbReference type="EMBL" id="LPWG01000002">
    <property type="protein sequence ID" value="ODS01210.1"/>
    <property type="molecule type" value="Genomic_DNA"/>
</dbReference>
<accession>A0A1E3W644</accession>
<dbReference type="Pfam" id="PF01451">
    <property type="entry name" value="LMWPc"/>
    <property type="match status" value="1"/>
</dbReference>
<dbReference type="PANTHER" id="PTHR11717:SF7">
    <property type="entry name" value="LOW MOLECULAR WEIGHT PHOSPHOTYROSINE PROTEIN PHOSPHATASE"/>
    <property type="match status" value="1"/>
</dbReference>
<feature type="active site" evidence="5">
    <location>
        <position position="26"/>
    </location>
</feature>
<evidence type="ECO:0000313" key="7">
    <source>
        <dbReference type="EMBL" id="ODS01210.1"/>
    </source>
</evidence>
<dbReference type="RefSeq" id="WP_069436047.1">
    <property type="nucleotide sequence ID" value="NZ_LPWG01000002.1"/>
</dbReference>
<dbReference type="GO" id="GO:0004725">
    <property type="term" value="F:protein tyrosine phosphatase activity"/>
    <property type="evidence" value="ECO:0007669"/>
    <property type="project" value="UniProtKB-EC"/>
</dbReference>
<comment type="caution">
    <text evidence="7">The sequence shown here is derived from an EMBL/GenBank/DDBJ whole genome shotgun (WGS) entry which is preliminary data.</text>
</comment>
<sequence>MTGQETNTPETVRYRLLFACLGNICRSPMAEGVFRRVAEEQGQLHLFEIDSAGMGDWHKGQAPDHRAQKAALARVDISGQSARKIELEDFEDFDLILAMDGANIADLQDIAPHAARHKIRRFLDYAPHLAEDDVPDPYYGGEAGFDHALDLIEAASEGLLAALLRPGEAAGER</sequence>
<evidence type="ECO:0000256" key="3">
    <source>
        <dbReference type="ARBA" id="ARBA00022801"/>
    </source>
</evidence>
<evidence type="ECO:0000256" key="2">
    <source>
        <dbReference type="ARBA" id="ARBA00013064"/>
    </source>
</evidence>
<name>A0A1E3W644_9HYPH</name>
<organism evidence="7 8">
    <name type="scientific">Methyloceanibacter methanicus</name>
    <dbReference type="NCBI Taxonomy" id="1774968"/>
    <lineage>
        <taxon>Bacteria</taxon>
        <taxon>Pseudomonadati</taxon>
        <taxon>Pseudomonadota</taxon>
        <taxon>Alphaproteobacteria</taxon>
        <taxon>Hyphomicrobiales</taxon>
        <taxon>Hyphomicrobiaceae</taxon>
        <taxon>Methyloceanibacter</taxon>
    </lineage>
</organism>
<dbReference type="Gene3D" id="3.40.50.2300">
    <property type="match status" value="1"/>
</dbReference>
<dbReference type="CDD" id="cd16343">
    <property type="entry name" value="LMWPTP"/>
    <property type="match status" value="1"/>
</dbReference>
<dbReference type="InterPro" id="IPR023485">
    <property type="entry name" value="Ptyr_pPase"/>
</dbReference>
<evidence type="ECO:0000256" key="1">
    <source>
        <dbReference type="ARBA" id="ARBA00011063"/>
    </source>
</evidence>
<proteinExistence type="inferred from homology"/>
<evidence type="ECO:0000313" key="8">
    <source>
        <dbReference type="Proteomes" id="UP000094501"/>
    </source>
</evidence>
<dbReference type="Proteomes" id="UP000094501">
    <property type="component" value="Unassembled WGS sequence"/>
</dbReference>
<protein>
    <recommendedName>
        <fullName evidence="2">protein-tyrosine-phosphatase</fullName>
        <ecNumber evidence="2">3.1.3.48</ecNumber>
    </recommendedName>
</protein>
<feature type="active site" description="Nucleophile" evidence="5">
    <location>
        <position position="20"/>
    </location>
</feature>
<feature type="active site" description="Proton donor" evidence="5">
    <location>
        <position position="136"/>
    </location>
</feature>